<proteinExistence type="predicted"/>
<organism evidence="2">
    <name type="scientific">marine sediment metagenome</name>
    <dbReference type="NCBI Taxonomy" id="412755"/>
    <lineage>
        <taxon>unclassified sequences</taxon>
        <taxon>metagenomes</taxon>
        <taxon>ecological metagenomes</taxon>
    </lineage>
</organism>
<reference evidence="2" key="1">
    <citation type="journal article" date="2015" name="Nature">
        <title>Complex archaea that bridge the gap between prokaryotes and eukaryotes.</title>
        <authorList>
            <person name="Spang A."/>
            <person name="Saw J.H."/>
            <person name="Jorgensen S.L."/>
            <person name="Zaremba-Niedzwiedzka K."/>
            <person name="Martijn J."/>
            <person name="Lind A.E."/>
            <person name="van Eijk R."/>
            <person name="Schleper C."/>
            <person name="Guy L."/>
            <person name="Ettema T.J."/>
        </authorList>
    </citation>
    <scope>NUCLEOTIDE SEQUENCE</scope>
</reference>
<evidence type="ECO:0000256" key="1">
    <source>
        <dbReference type="SAM" id="Phobius"/>
    </source>
</evidence>
<keyword evidence="1" id="KW-0812">Transmembrane</keyword>
<feature type="transmembrane region" description="Helical" evidence="1">
    <location>
        <begin position="42"/>
        <end position="75"/>
    </location>
</feature>
<protein>
    <submittedName>
        <fullName evidence="2">Uncharacterized protein</fullName>
    </submittedName>
</protein>
<accession>A0A0F9RIK1</accession>
<sequence>MSENRSLTFFVGALITSALGGVLVFATDLGGFNGSNYYLGVYVWGGIGAFSGVYSILIILAGFLLIYCMIISVLVLKFPEKIPDKKFVRYGLYASIAAFILTIINGIIFAVIATDEDWWWWFDAGFYGGVIGGLLTAIFYYMGEKEVVLT</sequence>
<comment type="caution">
    <text evidence="2">The sequence shown here is derived from an EMBL/GenBank/DDBJ whole genome shotgun (WGS) entry which is preliminary data.</text>
</comment>
<keyword evidence="1" id="KW-0472">Membrane</keyword>
<keyword evidence="1" id="KW-1133">Transmembrane helix</keyword>
<evidence type="ECO:0000313" key="2">
    <source>
        <dbReference type="EMBL" id="KKN54619.1"/>
    </source>
</evidence>
<dbReference type="AlphaFoldDB" id="A0A0F9RIK1"/>
<dbReference type="EMBL" id="LAZR01000920">
    <property type="protein sequence ID" value="KKN54619.1"/>
    <property type="molecule type" value="Genomic_DNA"/>
</dbReference>
<gene>
    <name evidence="2" type="ORF">LCGC14_0590420</name>
</gene>
<name>A0A0F9RIK1_9ZZZZ</name>
<feature type="transmembrane region" description="Helical" evidence="1">
    <location>
        <begin position="118"/>
        <end position="142"/>
    </location>
</feature>
<feature type="transmembrane region" description="Helical" evidence="1">
    <location>
        <begin position="87"/>
        <end position="112"/>
    </location>
</feature>